<dbReference type="EMBL" id="JACJTQ010000004">
    <property type="protein sequence ID" value="MBD2690994.1"/>
    <property type="molecule type" value="Genomic_DNA"/>
</dbReference>
<reference evidence="1 2" key="1">
    <citation type="journal article" date="2020" name="ISME J.">
        <title>Comparative genomics reveals insights into cyanobacterial evolution and habitat adaptation.</title>
        <authorList>
            <person name="Chen M.Y."/>
            <person name="Teng W.K."/>
            <person name="Zhao L."/>
            <person name="Hu C.X."/>
            <person name="Zhou Y.K."/>
            <person name="Han B.P."/>
            <person name="Song L.R."/>
            <person name="Shu W.S."/>
        </authorList>
    </citation>
    <scope>NUCLEOTIDE SEQUENCE [LARGE SCALE GENOMIC DNA]</scope>
    <source>
        <strain evidence="1 2">FACHB-362</strain>
    </source>
</reference>
<organism evidence="1 2">
    <name type="scientific">Anabaena catenula FACHB-362</name>
    <dbReference type="NCBI Taxonomy" id="2692877"/>
    <lineage>
        <taxon>Bacteria</taxon>
        <taxon>Bacillati</taxon>
        <taxon>Cyanobacteriota</taxon>
        <taxon>Cyanophyceae</taxon>
        <taxon>Nostocales</taxon>
        <taxon>Nostocaceae</taxon>
        <taxon>Anabaena</taxon>
    </lineage>
</organism>
<gene>
    <name evidence="1" type="ORF">H6G68_04335</name>
</gene>
<evidence type="ECO:0008006" key="3">
    <source>
        <dbReference type="Google" id="ProtNLM"/>
    </source>
</evidence>
<proteinExistence type="predicted"/>
<evidence type="ECO:0000313" key="1">
    <source>
        <dbReference type="EMBL" id="MBD2690994.1"/>
    </source>
</evidence>
<sequence>MEYSHLLNDGELLIRVSQFEVHRQDYRIKIDCVEVLEGEGKARFMAAPYLVFPGNAKEEFYGLGETEKAALCDCLGKIKDQPYNLICGIDEKPTE</sequence>
<name>A0ABR8J0M8_9NOST</name>
<keyword evidence="2" id="KW-1185">Reference proteome</keyword>
<evidence type="ECO:0000313" key="2">
    <source>
        <dbReference type="Proteomes" id="UP000660381"/>
    </source>
</evidence>
<accession>A0ABR8J0M8</accession>
<dbReference type="RefSeq" id="WP_190905529.1">
    <property type="nucleotide sequence ID" value="NZ_JACJTQ010000004.1"/>
</dbReference>
<protein>
    <recommendedName>
        <fullName evidence="3">CpcD</fullName>
    </recommendedName>
</protein>
<comment type="caution">
    <text evidence="1">The sequence shown here is derived from an EMBL/GenBank/DDBJ whole genome shotgun (WGS) entry which is preliminary data.</text>
</comment>
<dbReference type="Proteomes" id="UP000660381">
    <property type="component" value="Unassembled WGS sequence"/>
</dbReference>